<sequence>MEGLLVPFHNIQTNCRNFLLHIDFIFSKTNFIYQKITFDIKYKANCISTVNYSSWTGKFPDFLLQNFHSLTQSFFSGIMPQSFCLAFQAIPVVQP</sequence>
<evidence type="ECO:0000313" key="2">
    <source>
        <dbReference type="Proteomes" id="UP000003676"/>
    </source>
</evidence>
<comment type="caution">
    <text evidence="1">The sequence shown here is derived from an EMBL/GenBank/DDBJ whole genome shotgun (WGS) entry which is preliminary data.</text>
</comment>
<dbReference type="HOGENOM" id="CLU_2368302_0_0_7"/>
<evidence type="ECO:0000313" key="1">
    <source>
        <dbReference type="EMBL" id="EEB32177.1"/>
    </source>
</evidence>
<accession>B6WXT9</accession>
<reference evidence="1 2" key="2">
    <citation type="submission" date="2008-10" db="EMBL/GenBank/DDBJ databases">
        <authorList>
            <person name="Fulton L."/>
            <person name="Clifton S."/>
            <person name="Fulton B."/>
            <person name="Xu J."/>
            <person name="Minx P."/>
            <person name="Pepin K.H."/>
            <person name="Johnson M."/>
            <person name="Bhonagiri V."/>
            <person name="Nash W.E."/>
            <person name="Mardis E.R."/>
            <person name="Wilson R.K."/>
        </authorList>
    </citation>
    <scope>NUCLEOTIDE SEQUENCE [LARGE SCALE GENOMIC DNA]</scope>
    <source>
        <strain evidence="1 2">ATCC 29098</strain>
    </source>
</reference>
<organism evidence="1 2">
    <name type="scientific">Desulfovibrio piger ATCC 29098</name>
    <dbReference type="NCBI Taxonomy" id="411464"/>
    <lineage>
        <taxon>Bacteria</taxon>
        <taxon>Pseudomonadati</taxon>
        <taxon>Thermodesulfobacteriota</taxon>
        <taxon>Desulfovibrionia</taxon>
        <taxon>Desulfovibrionales</taxon>
        <taxon>Desulfovibrionaceae</taxon>
        <taxon>Desulfovibrio</taxon>
    </lineage>
</organism>
<protein>
    <submittedName>
        <fullName evidence="1">Uncharacterized protein</fullName>
    </submittedName>
</protein>
<gene>
    <name evidence="1" type="ORF">DESPIG_02919</name>
</gene>
<name>B6WXT9_9BACT</name>
<proteinExistence type="predicted"/>
<dbReference type="EMBL" id="ABXU01000084">
    <property type="protein sequence ID" value="EEB32177.1"/>
    <property type="molecule type" value="Genomic_DNA"/>
</dbReference>
<reference evidence="1 2" key="1">
    <citation type="submission" date="2008-10" db="EMBL/GenBank/DDBJ databases">
        <title>Draft genome sequence of Desulvovibrio piger (ATCC 29098).</title>
        <authorList>
            <person name="Sudarsanam P."/>
            <person name="Ley R."/>
            <person name="Guruge J."/>
            <person name="Turnbaugh P.J."/>
            <person name="Mahowald M."/>
            <person name="Liep D."/>
            <person name="Gordon J."/>
        </authorList>
    </citation>
    <scope>NUCLEOTIDE SEQUENCE [LARGE SCALE GENOMIC DNA]</scope>
    <source>
        <strain evidence="1 2">ATCC 29098</strain>
    </source>
</reference>
<dbReference type="AlphaFoldDB" id="B6WXT9"/>
<dbReference type="Proteomes" id="UP000003676">
    <property type="component" value="Unassembled WGS sequence"/>
</dbReference>